<keyword evidence="1" id="KW-0732">Signal</keyword>
<dbReference type="InterPro" id="IPR015919">
    <property type="entry name" value="Cadherin-like_sf"/>
</dbReference>
<gene>
    <name evidence="3" type="ORF">GCM10009668_11820</name>
</gene>
<dbReference type="Gene3D" id="2.60.40.2700">
    <property type="match status" value="7"/>
</dbReference>
<feature type="domain" description="Ig-like" evidence="2">
    <location>
        <begin position="751"/>
        <end position="845"/>
    </location>
</feature>
<feature type="chain" id="PRO_5046261670" description="Ig-like domain-containing protein" evidence="1">
    <location>
        <begin position="25"/>
        <end position="1201"/>
    </location>
</feature>
<organism evidence="3 4">
    <name type="scientific">Nocardioides dubius</name>
    <dbReference type="NCBI Taxonomy" id="317019"/>
    <lineage>
        <taxon>Bacteria</taxon>
        <taxon>Bacillati</taxon>
        <taxon>Actinomycetota</taxon>
        <taxon>Actinomycetes</taxon>
        <taxon>Propionibacteriales</taxon>
        <taxon>Nocardioidaceae</taxon>
        <taxon>Nocardioides</taxon>
    </lineage>
</organism>
<dbReference type="SUPFAM" id="SSF63829">
    <property type="entry name" value="Calcium-dependent phosphotriesterase"/>
    <property type="match status" value="1"/>
</dbReference>
<comment type="caution">
    <text evidence="3">The sequence shown here is derived from an EMBL/GenBank/DDBJ whole genome shotgun (WGS) entry which is preliminary data.</text>
</comment>
<dbReference type="InterPro" id="IPR013783">
    <property type="entry name" value="Ig-like_fold"/>
</dbReference>
<dbReference type="Proteomes" id="UP001501581">
    <property type="component" value="Unassembled WGS sequence"/>
</dbReference>
<keyword evidence="4" id="KW-1185">Reference proteome</keyword>
<name>A0ABN1TPE7_9ACTN</name>
<dbReference type="PROSITE" id="PS50835">
    <property type="entry name" value="IG_LIKE"/>
    <property type="match status" value="1"/>
</dbReference>
<proteinExistence type="predicted"/>
<accession>A0ABN1TPE7</accession>
<dbReference type="Gene3D" id="2.60.40.10">
    <property type="entry name" value="Immunoglobulins"/>
    <property type="match status" value="1"/>
</dbReference>
<reference evidence="3 4" key="1">
    <citation type="journal article" date="2019" name="Int. J. Syst. Evol. Microbiol.">
        <title>The Global Catalogue of Microorganisms (GCM) 10K type strain sequencing project: providing services to taxonomists for standard genome sequencing and annotation.</title>
        <authorList>
            <consortium name="The Broad Institute Genomics Platform"/>
            <consortium name="The Broad Institute Genome Sequencing Center for Infectious Disease"/>
            <person name="Wu L."/>
            <person name="Ma J."/>
        </authorList>
    </citation>
    <scope>NUCLEOTIDE SEQUENCE [LARGE SCALE GENOMIC DNA]</scope>
    <source>
        <strain evidence="3 4">JCM 13008</strain>
    </source>
</reference>
<protein>
    <recommendedName>
        <fullName evidence="2">Ig-like domain-containing protein</fullName>
    </recommendedName>
</protein>
<dbReference type="InterPro" id="IPR007110">
    <property type="entry name" value="Ig-like_dom"/>
</dbReference>
<feature type="signal peptide" evidence="1">
    <location>
        <begin position="1"/>
        <end position="24"/>
    </location>
</feature>
<dbReference type="RefSeq" id="WP_343992310.1">
    <property type="nucleotide sequence ID" value="NZ_BAAALG010000003.1"/>
</dbReference>
<evidence type="ECO:0000256" key="1">
    <source>
        <dbReference type="SAM" id="SignalP"/>
    </source>
</evidence>
<evidence type="ECO:0000259" key="2">
    <source>
        <dbReference type="PROSITE" id="PS50835"/>
    </source>
</evidence>
<dbReference type="SUPFAM" id="SSF49313">
    <property type="entry name" value="Cadherin-like"/>
    <property type="match status" value="1"/>
</dbReference>
<dbReference type="EMBL" id="BAAALG010000003">
    <property type="protein sequence ID" value="GAA1096717.1"/>
    <property type="molecule type" value="Genomic_DNA"/>
</dbReference>
<evidence type="ECO:0000313" key="3">
    <source>
        <dbReference type="EMBL" id="GAA1096717.1"/>
    </source>
</evidence>
<sequence>MLRLRLPRALLSLGLVASGLTVLAAVSGPLAPAIAAPAFTVDGDSVAFVHGVTGSPGSNNPRVVAGNGTISTLTLSNGGWLPRGGALAPDGTLYLQDASVVPTRVVKIAPDGAESLVATLDFPAAGQVAPTSGDITILPDGDLVVSAYRSPNTRFTRVDPSTGAATTLFTLTGGEAAARTSADAAGNLYYLTTLTSPKQVWRVSPTVGSSATVVGGTGTHGYDLAVDATGNAYVAGGVGAGSSAYGAIDKLALQPNGSYTHTAGWATTPTVAQNGLTVDGGVTVTPNGQVVMARASSGGDATLFRYSMAGGTAVTTQPVTGVSAASLTALPGGNPFDDPVDASYSGTRQVGETLTASAGTYAPVDATISYVWRVGSNAVATTPTYVPRLADGGKNVSVVVTGRRAGFTDSVSTSAGQTIASVRGFSGTLRAGETLTADDAEGTQTWRLSAVSSCASPTSATGATYTLPLDSAGKFLSLSQTLDGRTGGGLCVGPILSAGSPATITGPSTATGVKGQAFTYTPSVAGQPAPTITLSGSLPGGITLNSATGTLAGEPTEAGSFPVVLRADNGVSPAATHDLTITIADVVTGLVPTISGTPKVGVPLTASPGAGLVPSAGATLTYQWQYQSAPGQWADLPSGASATYTPDAADLGRVLRVRVTVAKSGFQTRTEASPPTAAVAHGTFTIDEPSITGTARVGETLTCVAAPGTPGSLTYAWTWGQEALIGTSAAHVVSYADLGRVLTCTVVAQRPGYVFVERSVDTATVAEGTFSIAAPSITGTAEVGRTLSCAAAPGTPGALSYAWSRGATPLGTGAQHLLTAADRTHEVTCTVTAARPGYTDATNSADSEPVGYGTFAIGAPTISGTAAVGETISCAAAAGTPGTVSYAWSRGAAALGSGTDYEVVAGDLGQQVTCTVTAVRAGYVDATSSRISSSVAAGTFSFAAPSVTGSARVGQPLICAVPAETPGTPSYAWTRDEEPVGTGPTYVPAPGDVGRVLTCAATVERPGYQDATKSADSAVITVGEATTYEVAILGTAKVGSTLRAEVTGLPAGATVSWQWLRGTTRIAGATGASYLLSGRQYGQRIGAVATIQVAGYENATASARTAPVGVGALTLKLSKAKIKVGGKVRITITRLLPGERWTLRFGNGRWVATGKANAAGGTIVRTVRLPARATFLHDPRRLVVTTTQPRRKAGANFALVR</sequence>
<evidence type="ECO:0000313" key="4">
    <source>
        <dbReference type="Proteomes" id="UP001501581"/>
    </source>
</evidence>